<dbReference type="Gene3D" id="3.40.50.720">
    <property type="entry name" value="NAD(P)-binding Rossmann-like Domain"/>
    <property type="match status" value="1"/>
</dbReference>
<dbReference type="Pfam" id="PF13380">
    <property type="entry name" value="CoA_binding_2"/>
    <property type="match status" value="1"/>
</dbReference>
<dbReference type="InterPro" id="IPR016102">
    <property type="entry name" value="Succinyl-CoA_synth-like"/>
</dbReference>
<keyword evidence="4" id="KW-1185">Reference proteome</keyword>
<dbReference type="InterPro" id="IPR003781">
    <property type="entry name" value="CoA-bd"/>
</dbReference>
<accession>A0A3E1R7B2</accession>
<dbReference type="InterPro" id="IPR032875">
    <property type="entry name" value="Succ_CoA_lig_flav_dom"/>
</dbReference>
<gene>
    <name evidence="3" type="ORF">DIC66_19235</name>
</gene>
<dbReference type="Gene3D" id="3.30.470.20">
    <property type="entry name" value="ATP-grasp fold, B domain"/>
    <property type="match status" value="1"/>
</dbReference>
<sequence length="690" mass="73388">MSSLHSLLQPASIALVGASPDARKLAGRPLAYLLRYGFQGQVFAVNPKYPDIGGVPCFPSISALPRDIDLALILLPAHQVADALEQCALQGVRCAISIAGGFAEAGSAAEQQRLTDICQTHGIRLIGPNCVGALHPALGMAATFSSELRNRMPRPGRMALFTQSGALGNALLQSFNDLDIGLAYWVSSGNEADVGLMDLVEHSIEDDNINLIALYIEGLKHGERLSELTRKARLKNKAIVVLRAGKSQLGRAAAVSHTGKLAGAWKVWQDVSRQAGIISVETLDELLDVAIVFDRLGFPGGSGTQGLGVLTVSGGMGVLISDAAAEFQLPLPPFSGATQARLRGLLPAQMTVANPVDTALFTDEMGFAACAEAVLEDPGIDVLLVVMTRLAHDYKAMLPWLAKQANTARKIGKCLAISYLSSSDAFEREDRSLLLESGALMLPTPDRVARALGHRHRVAQLPRYTAQPQVDTPQQSQTMQDFLRLAGVPQVPEGLFQDMGAAVKFADTQGYPVVLKVSSPDIAHKTEAGGVALNLKDADSLRASWLQMEQSVATYAPLARIDGYAVQPMVLDGFELIVGCSVDPELGRVLMVGAGGIYAEVFDDVCFLALPTSAPEIRAVLAGLRCAPILAGARGQPALDIEAATQAILRLASQFVADEWVREVDINPLRVRMNGRGAIALDTLVVPDKN</sequence>
<dbReference type="EMBL" id="QFZK01000019">
    <property type="protein sequence ID" value="RFO95249.1"/>
    <property type="molecule type" value="Genomic_DNA"/>
</dbReference>
<organism evidence="3 4">
    <name type="scientific">Rhodoferax lacus</name>
    <dbReference type="NCBI Taxonomy" id="2184758"/>
    <lineage>
        <taxon>Bacteria</taxon>
        <taxon>Pseudomonadati</taxon>
        <taxon>Pseudomonadota</taxon>
        <taxon>Betaproteobacteria</taxon>
        <taxon>Burkholderiales</taxon>
        <taxon>Comamonadaceae</taxon>
        <taxon>Rhodoferax</taxon>
    </lineage>
</organism>
<reference evidence="3 4" key="1">
    <citation type="submission" date="2018-05" db="EMBL/GenBank/DDBJ databases">
        <title>Rhodoferax soyangensis sp.nov., isolated from an oligotrophic freshwater lake.</title>
        <authorList>
            <person name="Park M."/>
        </authorList>
    </citation>
    <scope>NUCLEOTIDE SEQUENCE [LARGE SCALE GENOMIC DNA]</scope>
    <source>
        <strain evidence="3 4">IMCC26218</strain>
    </source>
</reference>
<feature type="domain" description="CoA-binding" evidence="2">
    <location>
        <begin position="7"/>
        <end position="102"/>
    </location>
</feature>
<dbReference type="FunFam" id="3.30.1490.20:FF:000020">
    <property type="entry name" value="Protein lysine acetyltransferase"/>
    <property type="match status" value="1"/>
</dbReference>
<proteinExistence type="inferred from homology"/>
<dbReference type="PANTHER" id="PTHR42793:SF1">
    <property type="entry name" value="PEPTIDYL-LYSINE N-ACETYLTRANSFERASE PATZ"/>
    <property type="match status" value="1"/>
</dbReference>
<evidence type="ECO:0000313" key="3">
    <source>
        <dbReference type="EMBL" id="RFO95249.1"/>
    </source>
</evidence>
<dbReference type="PANTHER" id="PTHR42793">
    <property type="entry name" value="COA BINDING DOMAIN CONTAINING PROTEIN"/>
    <property type="match status" value="1"/>
</dbReference>
<protein>
    <recommendedName>
        <fullName evidence="2">CoA-binding domain-containing protein</fullName>
    </recommendedName>
</protein>
<dbReference type="Gene3D" id="3.30.1490.20">
    <property type="entry name" value="ATP-grasp fold, A domain"/>
    <property type="match status" value="1"/>
</dbReference>
<dbReference type="Gene3D" id="3.40.50.261">
    <property type="entry name" value="Succinyl-CoA synthetase domains"/>
    <property type="match status" value="2"/>
</dbReference>
<comment type="similarity">
    <text evidence="1">In the N-terminal section; belongs to the acetate CoA ligase alpha subunit family.</text>
</comment>
<dbReference type="Pfam" id="PF13549">
    <property type="entry name" value="ATP-grasp_5"/>
    <property type="match status" value="1"/>
</dbReference>
<dbReference type="SMART" id="SM00881">
    <property type="entry name" value="CoA_binding"/>
    <property type="match status" value="1"/>
</dbReference>
<dbReference type="SUPFAM" id="SSF56059">
    <property type="entry name" value="Glutathione synthetase ATP-binding domain-like"/>
    <property type="match status" value="1"/>
</dbReference>
<evidence type="ECO:0000256" key="1">
    <source>
        <dbReference type="ARBA" id="ARBA00060888"/>
    </source>
</evidence>
<evidence type="ECO:0000313" key="4">
    <source>
        <dbReference type="Proteomes" id="UP000260665"/>
    </source>
</evidence>
<dbReference type="InterPro" id="IPR013815">
    <property type="entry name" value="ATP_grasp_subdomain_1"/>
</dbReference>
<dbReference type="Pfam" id="PF13607">
    <property type="entry name" value="Succ_CoA_lig"/>
    <property type="match status" value="1"/>
</dbReference>
<comment type="caution">
    <text evidence="3">The sequence shown here is derived from an EMBL/GenBank/DDBJ whole genome shotgun (WGS) entry which is preliminary data.</text>
</comment>
<dbReference type="GO" id="GO:0005524">
    <property type="term" value="F:ATP binding"/>
    <property type="evidence" value="ECO:0007669"/>
    <property type="project" value="InterPro"/>
</dbReference>
<dbReference type="AlphaFoldDB" id="A0A3E1R7B2"/>
<dbReference type="SUPFAM" id="SSF52210">
    <property type="entry name" value="Succinyl-CoA synthetase domains"/>
    <property type="match status" value="2"/>
</dbReference>
<dbReference type="OrthoDB" id="9807426at2"/>
<evidence type="ECO:0000259" key="2">
    <source>
        <dbReference type="SMART" id="SM00881"/>
    </source>
</evidence>
<dbReference type="SUPFAM" id="SSF51735">
    <property type="entry name" value="NAD(P)-binding Rossmann-fold domains"/>
    <property type="match status" value="1"/>
</dbReference>
<name>A0A3E1R7B2_9BURK</name>
<dbReference type="Proteomes" id="UP000260665">
    <property type="component" value="Unassembled WGS sequence"/>
</dbReference>
<dbReference type="RefSeq" id="WP_117179808.1">
    <property type="nucleotide sequence ID" value="NZ_QFZK01000019.1"/>
</dbReference>
<dbReference type="InterPro" id="IPR036291">
    <property type="entry name" value="NAD(P)-bd_dom_sf"/>
</dbReference>